<feature type="binding site" evidence="3">
    <location>
        <begin position="91"/>
        <end position="92"/>
    </location>
    <ligand>
        <name>phosphate</name>
        <dbReference type="ChEBI" id="CHEBI:43474"/>
    </ligand>
</feature>
<dbReference type="NCBIfam" id="TIGR01694">
    <property type="entry name" value="MTAP"/>
    <property type="match status" value="1"/>
</dbReference>
<dbReference type="PANTHER" id="PTHR42679:SF2">
    <property type="entry name" value="S-METHYL-5'-THIOADENOSINE PHOSPHORYLASE"/>
    <property type="match status" value="1"/>
</dbReference>
<dbReference type="InterPro" id="IPR010044">
    <property type="entry name" value="MTAP"/>
</dbReference>
<dbReference type="Proteomes" id="UP001465153">
    <property type="component" value="Unassembled WGS sequence"/>
</dbReference>
<keyword evidence="2 3" id="KW-0808">Transferase</keyword>
<feature type="site" description="Important for substrate specificity" evidence="3">
    <location>
        <position position="230"/>
    </location>
</feature>
<dbReference type="Gene3D" id="3.40.50.1580">
    <property type="entry name" value="Nucleoside phosphorylase domain"/>
    <property type="match status" value="1"/>
</dbReference>
<dbReference type="PANTHER" id="PTHR42679">
    <property type="entry name" value="S-METHYL-5'-THIOADENOSINE PHOSPHORYLASE"/>
    <property type="match status" value="1"/>
</dbReference>
<feature type="binding site" evidence="3">
    <location>
        <begin position="58"/>
        <end position="59"/>
    </location>
    <ligand>
        <name>phosphate</name>
        <dbReference type="ChEBI" id="CHEBI:43474"/>
    </ligand>
</feature>
<evidence type="ECO:0000256" key="1">
    <source>
        <dbReference type="ARBA" id="ARBA00022676"/>
    </source>
</evidence>
<dbReference type="SUPFAM" id="SSF53167">
    <property type="entry name" value="Purine and uridine phosphorylases"/>
    <property type="match status" value="1"/>
</dbReference>
<dbReference type="InterPro" id="IPR018099">
    <property type="entry name" value="Purine_phosphorylase-2_CS"/>
</dbReference>
<feature type="domain" description="Nucleoside phosphorylase" evidence="4">
    <location>
        <begin position="9"/>
        <end position="253"/>
    </location>
</feature>
<comment type="subunit">
    <text evidence="3">Homohexamer. Dimer of a homotrimer.</text>
</comment>
<evidence type="ECO:0000313" key="5">
    <source>
        <dbReference type="EMBL" id="GAA6168848.1"/>
    </source>
</evidence>
<accession>A0ABQ0ABB5</accession>
<evidence type="ECO:0000259" key="4">
    <source>
        <dbReference type="Pfam" id="PF01048"/>
    </source>
</evidence>
<feature type="site" description="Important for substrate specificity" evidence="3">
    <location>
        <position position="175"/>
    </location>
</feature>
<comment type="pathway">
    <text evidence="3">Amino-acid biosynthesis; L-methionine biosynthesis via salvage pathway; S-methyl-5-thio-alpha-D-ribose 1-phosphate from S-methyl-5'-thioadenosine (phosphorylase route): step 1/1.</text>
</comment>
<dbReference type="InterPro" id="IPR035994">
    <property type="entry name" value="Nucleoside_phosphorylase_sf"/>
</dbReference>
<comment type="similarity">
    <text evidence="3">Belongs to the PNP/MTAP phosphorylase family. MTAP subfamily.</text>
</comment>
<comment type="function">
    <text evidence="3">Catalyzes the reversible phosphorylation of S-methyl-5'-thioadenosine (MTA) to adenine and 5-methylthioribose-1-phosphate. Involved in the breakdown of MTA, a major by-product of polyamine biosynthesis. Responsible for the first step in the methionine salvage pathway after MTA has been generated from S-adenosylmethionine. Has broad substrate specificity with 6-aminopurine nucleosides as preferred substrates.</text>
</comment>
<feature type="binding site" evidence="3">
    <location>
        <position position="16"/>
    </location>
    <ligand>
        <name>phosphate</name>
        <dbReference type="ChEBI" id="CHEBI:43474"/>
    </ligand>
</feature>
<feature type="binding site" evidence="3">
    <location>
        <begin position="217"/>
        <end position="219"/>
    </location>
    <ligand>
        <name>substrate</name>
    </ligand>
</feature>
<keyword evidence="1 3" id="KW-0328">Glycosyltransferase</keyword>
<dbReference type="RefSeq" id="WP_353303547.1">
    <property type="nucleotide sequence ID" value="NZ_BAABWN010000008.1"/>
</dbReference>
<dbReference type="EC" id="2.4.2.28" evidence="3"/>
<dbReference type="Pfam" id="PF01048">
    <property type="entry name" value="PNP_UDP_1"/>
    <property type="match status" value="1"/>
</dbReference>
<keyword evidence="3" id="KW-0660">Purine salvage</keyword>
<evidence type="ECO:0000256" key="2">
    <source>
        <dbReference type="ARBA" id="ARBA00022679"/>
    </source>
</evidence>
<evidence type="ECO:0000256" key="3">
    <source>
        <dbReference type="HAMAP-Rule" id="MF_01963"/>
    </source>
</evidence>
<dbReference type="PROSITE" id="PS01240">
    <property type="entry name" value="PNP_MTAP_2"/>
    <property type="match status" value="1"/>
</dbReference>
<dbReference type="EMBL" id="BAABWN010000008">
    <property type="protein sequence ID" value="GAA6168848.1"/>
    <property type="molecule type" value="Genomic_DNA"/>
</dbReference>
<sequence>MASERPQATIGILGGSGLYQMDALENVTEHTIETPFGETSDALISGTISDIPVIFIARHGRGHRLLPSEVPYQANIFALKQCGVKYLVSLSAVGSLQEAMAPKDMVIPDQYIDLSKNRKSTFFGSGKVAHVPMAQPVCPELAQLLAESVGSLPQEDAVKLHTGGTYVSIEGPQFSTLAESNWYRSFGASVIGMTNMPEAKLALEAQMAYASLSMVTDYDCWHPHEESVSADMAIRNLMENATKAQKIVVELVKLIHSKQPVSAAHSILETSLVTPLDAMDDASKAIVEVLKQ</sequence>
<feature type="binding site" evidence="3">
    <location>
        <position position="194"/>
    </location>
    <ligand>
        <name>phosphate</name>
        <dbReference type="ChEBI" id="CHEBI:43474"/>
    </ligand>
</feature>
<comment type="caution">
    <text evidence="5">The sequence shown here is derived from an EMBL/GenBank/DDBJ whole genome shotgun (WGS) entry which is preliminary data.</text>
</comment>
<dbReference type="InterPro" id="IPR000845">
    <property type="entry name" value="Nucleoside_phosphorylase_d"/>
</dbReference>
<comment type="catalytic activity">
    <reaction evidence="3">
        <text>S-methyl-5'-thioadenosine + phosphate = 5-(methylsulfanyl)-alpha-D-ribose 1-phosphate + adenine</text>
        <dbReference type="Rhea" id="RHEA:11852"/>
        <dbReference type="ChEBI" id="CHEBI:16708"/>
        <dbReference type="ChEBI" id="CHEBI:17509"/>
        <dbReference type="ChEBI" id="CHEBI:43474"/>
        <dbReference type="ChEBI" id="CHEBI:58533"/>
        <dbReference type="EC" id="2.4.2.28"/>
    </reaction>
</comment>
<keyword evidence="6" id="KW-1185">Reference proteome</keyword>
<protein>
    <recommendedName>
        <fullName evidence="3">S-methyl-5'-thioadenosine phosphorylase</fullName>
        <ecNumber evidence="3">2.4.2.28</ecNumber>
    </recommendedName>
    <alternativeName>
        <fullName evidence="3">5'-methylthioadenosine phosphorylase</fullName>
        <shortName evidence="3">MTA phosphorylase</shortName>
        <shortName evidence="3">MTAP</shortName>
    </alternativeName>
</protein>
<evidence type="ECO:0000313" key="6">
    <source>
        <dbReference type="Proteomes" id="UP001465153"/>
    </source>
</evidence>
<gene>
    <name evidence="3" type="primary">mtnP</name>
    <name evidence="5" type="ORF">NBRC116591_26590</name>
</gene>
<dbReference type="CDD" id="cd09010">
    <property type="entry name" value="MTAP_SsMTAPII_like_MTIP"/>
    <property type="match status" value="1"/>
</dbReference>
<reference evidence="5 6" key="1">
    <citation type="submission" date="2024-04" db="EMBL/GenBank/DDBJ databases">
        <title>Draft genome sequence of Sessilibacter corallicola NBRC 116591.</title>
        <authorList>
            <person name="Miyakawa T."/>
            <person name="Kusuya Y."/>
            <person name="Miura T."/>
        </authorList>
    </citation>
    <scope>NUCLEOTIDE SEQUENCE [LARGE SCALE GENOMIC DNA]</scope>
    <source>
        <strain evidence="5 6">KU-00831-HH</strain>
    </source>
</reference>
<dbReference type="HAMAP" id="MF_01963">
    <property type="entry name" value="MTAP"/>
    <property type="match status" value="1"/>
</dbReference>
<name>A0ABQ0ABB5_9GAMM</name>
<organism evidence="5 6">
    <name type="scientific">Sessilibacter corallicola</name>
    <dbReference type="NCBI Taxonomy" id="2904075"/>
    <lineage>
        <taxon>Bacteria</taxon>
        <taxon>Pseudomonadati</taxon>
        <taxon>Pseudomonadota</taxon>
        <taxon>Gammaproteobacteria</taxon>
        <taxon>Cellvibrionales</taxon>
        <taxon>Cellvibrionaceae</taxon>
        <taxon>Sessilibacter</taxon>
    </lineage>
</organism>
<proteinExistence type="inferred from homology"/>
<feature type="binding site" evidence="3">
    <location>
        <position position="193"/>
    </location>
    <ligand>
        <name>substrate</name>
    </ligand>
</feature>